<gene>
    <name evidence="6" type="ORF">E6K80_01375</name>
</gene>
<dbReference type="AlphaFoldDB" id="A0A538UAM5"/>
<comment type="caution">
    <text evidence="6">The sequence shown here is derived from an EMBL/GenBank/DDBJ whole genome shotgun (WGS) entry which is preliminary data.</text>
</comment>
<evidence type="ECO:0000313" key="6">
    <source>
        <dbReference type="EMBL" id="TMQ72963.1"/>
    </source>
</evidence>
<accession>A0A538UAM5</accession>
<evidence type="ECO:0000256" key="1">
    <source>
        <dbReference type="ARBA" id="ARBA00011900"/>
    </source>
</evidence>
<evidence type="ECO:0000256" key="3">
    <source>
        <dbReference type="ARBA" id="ARBA00022679"/>
    </source>
</evidence>
<dbReference type="Proteomes" id="UP000319836">
    <property type="component" value="Unassembled WGS sequence"/>
</dbReference>
<organism evidence="6 7">
    <name type="scientific">Eiseniibacteriota bacterium</name>
    <dbReference type="NCBI Taxonomy" id="2212470"/>
    <lineage>
        <taxon>Bacteria</taxon>
        <taxon>Candidatus Eiseniibacteriota</taxon>
    </lineage>
</organism>
<feature type="non-terminal residue" evidence="6">
    <location>
        <position position="163"/>
    </location>
</feature>
<feature type="non-terminal residue" evidence="6">
    <location>
        <position position="1"/>
    </location>
</feature>
<protein>
    <recommendedName>
        <fullName evidence="1">site-specific DNA-methyltransferase (adenine-specific)</fullName>
        <ecNumber evidence="1">2.1.1.72</ecNumber>
    </recommendedName>
</protein>
<dbReference type="GO" id="GO:0003676">
    <property type="term" value="F:nucleic acid binding"/>
    <property type="evidence" value="ECO:0007669"/>
    <property type="project" value="InterPro"/>
</dbReference>
<reference evidence="6 7" key="1">
    <citation type="journal article" date="2019" name="Nat. Microbiol.">
        <title>Mediterranean grassland soil C-N compound turnover is dependent on rainfall and depth, and is mediated by genomically divergent microorganisms.</title>
        <authorList>
            <person name="Diamond S."/>
            <person name="Andeer P.F."/>
            <person name="Li Z."/>
            <person name="Crits-Christoph A."/>
            <person name="Burstein D."/>
            <person name="Anantharaman K."/>
            <person name="Lane K.R."/>
            <person name="Thomas B.C."/>
            <person name="Pan C."/>
            <person name="Northen T.R."/>
            <person name="Banfield J.F."/>
        </authorList>
    </citation>
    <scope>NUCLEOTIDE SEQUENCE [LARGE SCALE GENOMIC DNA]</scope>
    <source>
        <strain evidence="6">WS_10</strain>
    </source>
</reference>
<dbReference type="InterPro" id="IPR002052">
    <property type="entry name" value="DNA_methylase_N6_adenine_CS"/>
</dbReference>
<keyword evidence="4" id="KW-0949">S-adenosyl-L-methionine</keyword>
<dbReference type="GO" id="GO:0032259">
    <property type="term" value="P:methylation"/>
    <property type="evidence" value="ECO:0007669"/>
    <property type="project" value="UniProtKB-KW"/>
</dbReference>
<sequence length="163" mass="18463">AIALVSLMEAADRVDSTTGVQMAYLKQWSARSHQPLRLRVPELLDGTGCASCFDAARAAREVEADLAYLDPPYNQHSYLGNYHVWESLVRWDRPDVYGVAMKRRDVRERGSAFNRRGAIELALREVVQALRARWILVSFSDEGFLTPDQIEALLAERGTVTRR</sequence>
<dbReference type="InterPro" id="IPR012327">
    <property type="entry name" value="MeTrfase_D12"/>
</dbReference>
<dbReference type="InterPro" id="IPR029063">
    <property type="entry name" value="SAM-dependent_MTases_sf"/>
</dbReference>
<name>A0A538UAM5_UNCEI</name>
<dbReference type="SUPFAM" id="SSF53335">
    <property type="entry name" value="S-adenosyl-L-methionine-dependent methyltransferases"/>
    <property type="match status" value="1"/>
</dbReference>
<dbReference type="EC" id="2.1.1.72" evidence="1"/>
<dbReference type="EMBL" id="VBPA01000029">
    <property type="protein sequence ID" value="TMQ72963.1"/>
    <property type="molecule type" value="Genomic_DNA"/>
</dbReference>
<evidence type="ECO:0000313" key="7">
    <source>
        <dbReference type="Proteomes" id="UP000319836"/>
    </source>
</evidence>
<evidence type="ECO:0000256" key="5">
    <source>
        <dbReference type="ARBA" id="ARBA00047942"/>
    </source>
</evidence>
<evidence type="ECO:0000256" key="4">
    <source>
        <dbReference type="ARBA" id="ARBA00022691"/>
    </source>
</evidence>
<comment type="catalytic activity">
    <reaction evidence="5">
        <text>a 2'-deoxyadenosine in DNA + S-adenosyl-L-methionine = an N(6)-methyl-2'-deoxyadenosine in DNA + S-adenosyl-L-homocysteine + H(+)</text>
        <dbReference type="Rhea" id="RHEA:15197"/>
        <dbReference type="Rhea" id="RHEA-COMP:12418"/>
        <dbReference type="Rhea" id="RHEA-COMP:12419"/>
        <dbReference type="ChEBI" id="CHEBI:15378"/>
        <dbReference type="ChEBI" id="CHEBI:57856"/>
        <dbReference type="ChEBI" id="CHEBI:59789"/>
        <dbReference type="ChEBI" id="CHEBI:90615"/>
        <dbReference type="ChEBI" id="CHEBI:90616"/>
        <dbReference type="EC" id="2.1.1.72"/>
    </reaction>
</comment>
<keyword evidence="2 6" id="KW-0489">Methyltransferase</keyword>
<keyword evidence="3 6" id="KW-0808">Transferase</keyword>
<dbReference type="GO" id="GO:0009307">
    <property type="term" value="P:DNA restriction-modification system"/>
    <property type="evidence" value="ECO:0007669"/>
    <property type="project" value="InterPro"/>
</dbReference>
<dbReference type="Pfam" id="PF02086">
    <property type="entry name" value="MethyltransfD12"/>
    <property type="match status" value="1"/>
</dbReference>
<dbReference type="GO" id="GO:0009007">
    <property type="term" value="F:site-specific DNA-methyltransferase (adenine-specific) activity"/>
    <property type="evidence" value="ECO:0007669"/>
    <property type="project" value="UniProtKB-EC"/>
</dbReference>
<proteinExistence type="predicted"/>
<evidence type="ECO:0000256" key="2">
    <source>
        <dbReference type="ARBA" id="ARBA00022603"/>
    </source>
</evidence>
<dbReference type="PROSITE" id="PS00092">
    <property type="entry name" value="N6_MTASE"/>
    <property type="match status" value="1"/>
</dbReference>